<feature type="transmembrane region" description="Helical" evidence="1">
    <location>
        <begin position="141"/>
        <end position="160"/>
    </location>
</feature>
<accession>A0A328BRX9</accession>
<feature type="transmembrane region" description="Helical" evidence="1">
    <location>
        <begin position="71"/>
        <end position="94"/>
    </location>
</feature>
<reference evidence="3" key="1">
    <citation type="submission" date="2018-05" db="EMBL/GenBank/DDBJ databases">
        <authorList>
            <person name="Nie L."/>
        </authorList>
    </citation>
    <scope>NUCLEOTIDE SEQUENCE [LARGE SCALE GENOMIC DNA]</scope>
    <source>
        <strain evidence="3">NL</strain>
    </source>
</reference>
<sequence>MKPPVLAPAARRALASSFVPVALTAGLVAGVLDILTAIAVFGWLRGQATPLQILQSVASGVWGPAAYQGGWTTGLAGLGLHFLIALIWAALFVAAARAWPVLRRHWVLSGVLYGAGVWALMNLVVLPLSQVPPRPLTPVGIVLNMSILVLMVGLPVAGITRRFLGSR</sequence>
<proteinExistence type="predicted"/>
<dbReference type="OrthoDB" id="7564746at2"/>
<dbReference type="Proteomes" id="UP000248553">
    <property type="component" value="Unassembled WGS sequence"/>
</dbReference>
<protein>
    <submittedName>
        <fullName evidence="2">DUF1440 domain-containing protein</fullName>
    </submittedName>
</protein>
<keyword evidence="1" id="KW-1133">Transmembrane helix</keyword>
<keyword evidence="1" id="KW-0812">Transmembrane</keyword>
<dbReference type="EMBL" id="QHKM01000001">
    <property type="protein sequence ID" value="RAK69455.1"/>
    <property type="molecule type" value="Genomic_DNA"/>
</dbReference>
<keyword evidence="1" id="KW-0472">Membrane</keyword>
<evidence type="ECO:0000313" key="2">
    <source>
        <dbReference type="EMBL" id="RAK69455.1"/>
    </source>
</evidence>
<gene>
    <name evidence="2" type="ORF">DLM85_00885</name>
</gene>
<name>A0A328BRX9_9BACT</name>
<comment type="caution">
    <text evidence="2">The sequence shown here is derived from an EMBL/GenBank/DDBJ whole genome shotgun (WGS) entry which is preliminary data.</text>
</comment>
<evidence type="ECO:0000313" key="3">
    <source>
        <dbReference type="Proteomes" id="UP000248553"/>
    </source>
</evidence>
<dbReference type="RefSeq" id="WP_111476191.1">
    <property type="nucleotide sequence ID" value="NZ_QHKM01000001.1"/>
</dbReference>
<feature type="transmembrane region" description="Helical" evidence="1">
    <location>
        <begin position="21"/>
        <end position="44"/>
    </location>
</feature>
<feature type="transmembrane region" description="Helical" evidence="1">
    <location>
        <begin position="106"/>
        <end position="129"/>
    </location>
</feature>
<evidence type="ECO:0000256" key="1">
    <source>
        <dbReference type="SAM" id="Phobius"/>
    </source>
</evidence>
<dbReference type="AlphaFoldDB" id="A0A328BRX9"/>
<keyword evidence="3" id="KW-1185">Reference proteome</keyword>
<organism evidence="2 3">
    <name type="scientific">Hymenobacter edaphi</name>
    <dbReference type="NCBI Taxonomy" id="2211146"/>
    <lineage>
        <taxon>Bacteria</taxon>
        <taxon>Pseudomonadati</taxon>
        <taxon>Bacteroidota</taxon>
        <taxon>Cytophagia</taxon>
        <taxon>Cytophagales</taxon>
        <taxon>Hymenobacteraceae</taxon>
        <taxon>Hymenobacter</taxon>
    </lineage>
</organism>